<evidence type="ECO:0000256" key="1">
    <source>
        <dbReference type="SAM" id="Phobius"/>
    </source>
</evidence>
<proteinExistence type="predicted"/>
<protein>
    <recommendedName>
        <fullName evidence="2">Reverse transcriptase zinc-binding domain-containing protein</fullName>
    </recommendedName>
</protein>
<dbReference type="AlphaFoldDB" id="A0AAE0B5A8"/>
<accession>A0AAE0B5A8</accession>
<name>A0AAE0B5A8_9ROSI</name>
<evidence type="ECO:0000313" key="3">
    <source>
        <dbReference type="EMBL" id="KAK3229514.1"/>
    </source>
</evidence>
<dbReference type="Proteomes" id="UP001281410">
    <property type="component" value="Unassembled WGS sequence"/>
</dbReference>
<reference evidence="3" key="1">
    <citation type="journal article" date="2023" name="Plant J.">
        <title>Genome sequences and population genomics provide insights into the demographic history, inbreeding, and mutation load of two 'living fossil' tree species of Dipteronia.</title>
        <authorList>
            <person name="Feng Y."/>
            <person name="Comes H.P."/>
            <person name="Chen J."/>
            <person name="Zhu S."/>
            <person name="Lu R."/>
            <person name="Zhang X."/>
            <person name="Li P."/>
            <person name="Qiu J."/>
            <person name="Olsen K.M."/>
            <person name="Qiu Y."/>
        </authorList>
    </citation>
    <scope>NUCLEOTIDE SEQUENCE</scope>
    <source>
        <strain evidence="3">NBL</strain>
    </source>
</reference>
<evidence type="ECO:0000313" key="4">
    <source>
        <dbReference type="Proteomes" id="UP001281410"/>
    </source>
</evidence>
<dbReference type="InterPro" id="IPR026960">
    <property type="entry name" value="RVT-Znf"/>
</dbReference>
<organism evidence="3 4">
    <name type="scientific">Dipteronia sinensis</name>
    <dbReference type="NCBI Taxonomy" id="43782"/>
    <lineage>
        <taxon>Eukaryota</taxon>
        <taxon>Viridiplantae</taxon>
        <taxon>Streptophyta</taxon>
        <taxon>Embryophyta</taxon>
        <taxon>Tracheophyta</taxon>
        <taxon>Spermatophyta</taxon>
        <taxon>Magnoliopsida</taxon>
        <taxon>eudicotyledons</taxon>
        <taxon>Gunneridae</taxon>
        <taxon>Pentapetalae</taxon>
        <taxon>rosids</taxon>
        <taxon>malvids</taxon>
        <taxon>Sapindales</taxon>
        <taxon>Sapindaceae</taxon>
        <taxon>Hippocastanoideae</taxon>
        <taxon>Acereae</taxon>
        <taxon>Dipteronia</taxon>
    </lineage>
</organism>
<feature type="domain" description="Reverse transcriptase zinc-binding" evidence="2">
    <location>
        <begin position="70"/>
        <end position="139"/>
    </location>
</feature>
<dbReference type="EMBL" id="JANJYJ010000001">
    <property type="protein sequence ID" value="KAK3229514.1"/>
    <property type="molecule type" value="Genomic_DNA"/>
</dbReference>
<keyword evidence="1" id="KW-1133">Transmembrane helix</keyword>
<gene>
    <name evidence="3" type="ORF">Dsin_001395</name>
</gene>
<dbReference type="Pfam" id="PF13966">
    <property type="entry name" value="zf-RVT"/>
    <property type="match status" value="1"/>
</dbReference>
<keyword evidence="1" id="KW-0812">Transmembrane</keyword>
<sequence>MGGISLRRFSLLFALIIQIFLKRAFGSLVRILSEIFSATIGWGFPFLSFWGFLITWLAFSGQEFLILSMRVSWWRDVWCHFIPPSWSALTWRLLLNRLPTEDRLCRVGFHLASRCSVCGVSSESSDHIFLQCPLVATLWEAVFSAFQRRVSADS</sequence>
<feature type="transmembrane region" description="Helical" evidence="1">
    <location>
        <begin position="36"/>
        <end position="59"/>
    </location>
</feature>
<keyword evidence="4" id="KW-1185">Reference proteome</keyword>
<keyword evidence="1" id="KW-0472">Membrane</keyword>
<comment type="caution">
    <text evidence="3">The sequence shown here is derived from an EMBL/GenBank/DDBJ whole genome shotgun (WGS) entry which is preliminary data.</text>
</comment>
<evidence type="ECO:0000259" key="2">
    <source>
        <dbReference type="Pfam" id="PF13966"/>
    </source>
</evidence>